<keyword evidence="3" id="KW-1185">Reference proteome</keyword>
<evidence type="ECO:0000256" key="1">
    <source>
        <dbReference type="SAM" id="Phobius"/>
    </source>
</evidence>
<keyword evidence="1" id="KW-0812">Transmembrane</keyword>
<feature type="transmembrane region" description="Helical" evidence="1">
    <location>
        <begin position="53"/>
        <end position="74"/>
    </location>
</feature>
<proteinExistence type="predicted"/>
<organism evidence="2 3">
    <name type="scientific">Lelliottia amnigena</name>
    <name type="common">Enterobacter amnigenus</name>
    <dbReference type="NCBI Taxonomy" id="61646"/>
    <lineage>
        <taxon>Bacteria</taxon>
        <taxon>Pseudomonadati</taxon>
        <taxon>Pseudomonadota</taxon>
        <taxon>Gammaproteobacteria</taxon>
        <taxon>Enterobacterales</taxon>
        <taxon>Enterobacteriaceae</taxon>
        <taxon>Lelliottia</taxon>
    </lineage>
</organism>
<evidence type="ECO:0000313" key="3">
    <source>
        <dbReference type="Proteomes" id="UP001335910"/>
    </source>
</evidence>
<feature type="transmembrane region" description="Helical" evidence="1">
    <location>
        <begin position="7"/>
        <end position="28"/>
    </location>
</feature>
<dbReference type="EMBL" id="JAZKLI010000001">
    <property type="protein sequence ID" value="MEE9682316.1"/>
    <property type="molecule type" value="Genomic_DNA"/>
</dbReference>
<gene>
    <name evidence="2" type="ORF">V4839_02185</name>
</gene>
<dbReference type="Proteomes" id="UP001335910">
    <property type="component" value="Unassembled WGS sequence"/>
</dbReference>
<reference evidence="2 3" key="1">
    <citation type="submission" date="2023-10" db="EMBL/GenBank/DDBJ databases">
        <title>Wastewater isolates of ESBL- and carbapenemase-producing Gram-negative bacteria from New Zealand.</title>
        <authorList>
            <person name="Straub C."/>
            <person name="Weaver L."/>
            <person name="Cornelius A."/>
            <person name="Mcgill E."/>
            <person name="Dyet K."/>
            <person name="White L."/>
            <person name="Pattis I."/>
        </authorList>
    </citation>
    <scope>NUCLEOTIDE SEQUENCE [LARGE SCALE GENOMIC DNA]</scope>
    <source>
        <strain evidence="2 3">ESBL35</strain>
    </source>
</reference>
<evidence type="ECO:0008006" key="4">
    <source>
        <dbReference type="Google" id="ProtNLM"/>
    </source>
</evidence>
<protein>
    <recommendedName>
        <fullName evidence="4">Colicin transporter</fullName>
    </recommendedName>
</protein>
<keyword evidence="1" id="KW-1133">Transmembrane helix</keyword>
<comment type="caution">
    <text evidence="2">The sequence shown here is derived from an EMBL/GenBank/DDBJ whole genome shotgun (WGS) entry which is preliminary data.</text>
</comment>
<sequence length="88" mass="10441">MTATKFALAWLFFSMVYVIIFAAMFGWFPEMGFWSLIRRHYHEFIPETKWNDFYTSVLLVVSLILNIAFIYLVFAVRRLIKKTPPAVP</sequence>
<accession>A0ABU7U7X4</accession>
<dbReference type="RefSeq" id="WP_331390850.1">
    <property type="nucleotide sequence ID" value="NZ_JAZKLB010000001.1"/>
</dbReference>
<evidence type="ECO:0000313" key="2">
    <source>
        <dbReference type="EMBL" id="MEE9682316.1"/>
    </source>
</evidence>
<keyword evidence="1" id="KW-0472">Membrane</keyword>
<name>A0ABU7U7X4_LELAM</name>